<dbReference type="EMBL" id="CP097510">
    <property type="protein sequence ID" value="URE31901.1"/>
    <property type="molecule type" value="Genomic_DNA"/>
</dbReference>
<name>A0A9E7HCJ5_9LILI</name>
<evidence type="ECO:0000256" key="6">
    <source>
        <dbReference type="ARBA" id="ARBA00023242"/>
    </source>
</evidence>
<dbReference type="PANTHER" id="PTHR31496:SF3">
    <property type="entry name" value="TRANSCRIPTION REPRESSOR KAN1"/>
    <property type="match status" value="1"/>
</dbReference>
<dbReference type="GO" id="GO:0010158">
    <property type="term" value="P:abaxial cell fate specification"/>
    <property type="evidence" value="ECO:0007669"/>
    <property type="project" value="InterPro"/>
</dbReference>
<keyword evidence="5" id="KW-0804">Transcription</keyword>
<comment type="subcellular location">
    <subcellularLocation>
        <location evidence="1">Nucleus</location>
    </subcellularLocation>
</comment>
<dbReference type="Proteomes" id="UP001055439">
    <property type="component" value="Chromosome 8"/>
</dbReference>
<evidence type="ECO:0000313" key="10">
    <source>
        <dbReference type="Proteomes" id="UP001055439"/>
    </source>
</evidence>
<dbReference type="Gene3D" id="1.10.10.60">
    <property type="entry name" value="Homeodomain-like"/>
    <property type="match status" value="1"/>
</dbReference>
<feature type="region of interest" description="Disordered" evidence="7">
    <location>
        <begin position="402"/>
        <end position="443"/>
    </location>
</feature>
<dbReference type="PANTHER" id="PTHR31496">
    <property type="entry name" value="TRANSCRIPTION FACTOR KAN2-RELATED"/>
    <property type="match status" value="1"/>
</dbReference>
<keyword evidence="3" id="KW-0221">Differentiation</keyword>
<evidence type="ECO:0000256" key="2">
    <source>
        <dbReference type="ARBA" id="ARBA00022473"/>
    </source>
</evidence>
<dbReference type="GO" id="GO:0005634">
    <property type="term" value="C:nucleus"/>
    <property type="evidence" value="ECO:0007669"/>
    <property type="project" value="UniProtKB-SubCell"/>
</dbReference>
<gene>
    <name evidence="9" type="ORF">MUK42_16555</name>
</gene>
<evidence type="ECO:0000256" key="4">
    <source>
        <dbReference type="ARBA" id="ARBA00023015"/>
    </source>
</evidence>
<evidence type="ECO:0000313" key="9">
    <source>
        <dbReference type="EMBL" id="URE31901.1"/>
    </source>
</evidence>
<dbReference type="InterPro" id="IPR044847">
    <property type="entry name" value="KAN_fam"/>
</dbReference>
<accession>A0A9E7HCJ5</accession>
<dbReference type="InterPro" id="IPR006447">
    <property type="entry name" value="Myb_dom_plants"/>
</dbReference>
<protein>
    <recommendedName>
        <fullName evidence="8">Myb-like domain-containing protein</fullName>
    </recommendedName>
</protein>
<evidence type="ECO:0000259" key="8">
    <source>
        <dbReference type="Pfam" id="PF00249"/>
    </source>
</evidence>
<dbReference type="GO" id="GO:0006355">
    <property type="term" value="P:regulation of DNA-templated transcription"/>
    <property type="evidence" value="ECO:0007669"/>
    <property type="project" value="InterPro"/>
</dbReference>
<dbReference type="SUPFAM" id="SSF46689">
    <property type="entry name" value="Homeodomain-like"/>
    <property type="match status" value="1"/>
</dbReference>
<evidence type="ECO:0000256" key="3">
    <source>
        <dbReference type="ARBA" id="ARBA00022782"/>
    </source>
</evidence>
<dbReference type="OrthoDB" id="551907at2759"/>
<feature type="domain" description="Myb-like" evidence="8">
    <location>
        <begin position="257"/>
        <end position="308"/>
    </location>
</feature>
<dbReference type="FunFam" id="1.10.10.60:FF:000002">
    <property type="entry name" value="Myb family transcription factor"/>
    <property type="match status" value="1"/>
</dbReference>
<evidence type="ECO:0000256" key="1">
    <source>
        <dbReference type="ARBA" id="ARBA00004123"/>
    </source>
</evidence>
<keyword evidence="2" id="KW-0217">Developmental protein</keyword>
<sequence>MEMPAEGVFMEAASAPSPDLSLHISLPNTAPSVSGSGIAIDHGNSTIELRQAGGGGNNAYTDLSLSYPSAASQAESSWQQRRLSVRQSPPFDHCCRNRSTLDGLMEGSRPIKGIPVYNNSAFPFLPLDPKYGLPNRVSSYCPQWSSSPYLPSSLSPPSSSSSSFSSNLDMMPSSLLNPVGGVSAYTRMVSPPTRFNGFSPDLLIKNHYQHHQLFQHPHHHHHYSNHYGTRPFDSSHNLMRPRFLPKLPGKRSMRAPRMRWTSTLHARFVHAVELLGGHERATPKSVLELMDVKDLTLAHVKSHLQMYRTLKTTDKPAASSGQSDGSGEEDSAPSNDDLNFGQRVEQRVSSADGIKPTHFLDSLSSITNTAARWSNPSRQALPSLTFALDLLPKIFSRDAWAQPSAGDIDELRPSEFSSDTEELKNPSLEFTLGRPDWQGREHV</sequence>
<feature type="region of interest" description="Disordered" evidence="7">
    <location>
        <begin position="311"/>
        <end position="339"/>
    </location>
</feature>
<keyword evidence="10" id="KW-1185">Reference proteome</keyword>
<dbReference type="GO" id="GO:0000976">
    <property type="term" value="F:transcription cis-regulatory region binding"/>
    <property type="evidence" value="ECO:0007669"/>
    <property type="project" value="InterPro"/>
</dbReference>
<dbReference type="Pfam" id="PF00249">
    <property type="entry name" value="Myb_DNA-binding"/>
    <property type="match status" value="1"/>
</dbReference>
<dbReference type="AlphaFoldDB" id="A0A9E7HCJ5"/>
<organism evidence="9 10">
    <name type="scientific">Musa troglodytarum</name>
    <name type="common">fe'i banana</name>
    <dbReference type="NCBI Taxonomy" id="320322"/>
    <lineage>
        <taxon>Eukaryota</taxon>
        <taxon>Viridiplantae</taxon>
        <taxon>Streptophyta</taxon>
        <taxon>Embryophyta</taxon>
        <taxon>Tracheophyta</taxon>
        <taxon>Spermatophyta</taxon>
        <taxon>Magnoliopsida</taxon>
        <taxon>Liliopsida</taxon>
        <taxon>Zingiberales</taxon>
        <taxon>Musaceae</taxon>
        <taxon>Musa</taxon>
    </lineage>
</organism>
<keyword evidence="4" id="KW-0805">Transcription regulation</keyword>
<proteinExistence type="predicted"/>
<evidence type="ECO:0000256" key="7">
    <source>
        <dbReference type="SAM" id="MobiDB-lite"/>
    </source>
</evidence>
<dbReference type="InterPro" id="IPR009057">
    <property type="entry name" value="Homeodomain-like_sf"/>
</dbReference>
<dbReference type="InterPro" id="IPR001005">
    <property type="entry name" value="SANT/Myb"/>
</dbReference>
<evidence type="ECO:0000256" key="5">
    <source>
        <dbReference type="ARBA" id="ARBA00023163"/>
    </source>
</evidence>
<dbReference type="NCBIfam" id="TIGR01557">
    <property type="entry name" value="myb_SHAQKYF"/>
    <property type="match status" value="1"/>
</dbReference>
<reference evidence="9" key="1">
    <citation type="submission" date="2022-05" db="EMBL/GenBank/DDBJ databases">
        <title>The Musa troglodytarum L. genome provides insights into the mechanism of non-climacteric behaviour and enrichment of carotenoids.</title>
        <authorList>
            <person name="Wang J."/>
        </authorList>
    </citation>
    <scope>NUCLEOTIDE SEQUENCE</scope>
    <source>
        <tissue evidence="9">Leaf</tissue>
    </source>
</reference>
<keyword evidence="6" id="KW-0539">Nucleus</keyword>